<protein>
    <recommendedName>
        <fullName evidence="4">DUF4105 domain-containing protein</fullName>
    </recommendedName>
</protein>
<sequence length="230" mass="25545">MSMLGTRRVRLWLTALLFSLVIQTVPAAAEVRMTFWSRDTSNYFPHAFFTLKGTLDATGQPIDESYGFTLNDLNPIALFTAVPAHVDHTNKKYIRGSDAQFRIAITDAQYAAIKAQVAEWGAPGSKWSLNKRNCVFFVAEAARRAGLIVVEDKRLMKKPKSFTRSLIALNPGRVTVLDTDAAGYWAKYPKDENFAVPADNKASVLERRMSKRPKVEDAPMPAPVAAVPAR</sequence>
<evidence type="ECO:0000313" key="2">
    <source>
        <dbReference type="EMBL" id="MFD1787995.1"/>
    </source>
</evidence>
<dbReference type="Proteomes" id="UP001597283">
    <property type="component" value="Unassembled WGS sequence"/>
</dbReference>
<evidence type="ECO:0000256" key="1">
    <source>
        <dbReference type="SAM" id="MobiDB-lite"/>
    </source>
</evidence>
<keyword evidence="3" id="KW-1185">Reference proteome</keyword>
<reference evidence="3" key="1">
    <citation type="journal article" date="2019" name="Int. J. Syst. Evol. Microbiol.">
        <title>The Global Catalogue of Microorganisms (GCM) 10K type strain sequencing project: providing services to taxonomists for standard genome sequencing and annotation.</title>
        <authorList>
            <consortium name="The Broad Institute Genomics Platform"/>
            <consortium name="The Broad Institute Genome Sequencing Center for Infectious Disease"/>
            <person name="Wu L."/>
            <person name="Ma J."/>
        </authorList>
    </citation>
    <scope>NUCLEOTIDE SEQUENCE [LARGE SCALE GENOMIC DNA]</scope>
    <source>
        <strain evidence="3">Q85</strain>
    </source>
</reference>
<organism evidence="2 3">
    <name type="scientific">Sphingomonas floccifaciens</name>
    <dbReference type="NCBI Taxonomy" id="1844115"/>
    <lineage>
        <taxon>Bacteria</taxon>
        <taxon>Pseudomonadati</taxon>
        <taxon>Pseudomonadota</taxon>
        <taxon>Alphaproteobacteria</taxon>
        <taxon>Sphingomonadales</taxon>
        <taxon>Sphingomonadaceae</taxon>
        <taxon>Sphingomonas</taxon>
    </lineage>
</organism>
<accession>A0ABW4NCX4</accession>
<name>A0ABW4NCX4_9SPHN</name>
<proteinExistence type="predicted"/>
<dbReference type="RefSeq" id="WP_380940349.1">
    <property type="nucleotide sequence ID" value="NZ_JBHUFC010000003.1"/>
</dbReference>
<comment type="caution">
    <text evidence="2">The sequence shown here is derived from an EMBL/GenBank/DDBJ whole genome shotgun (WGS) entry which is preliminary data.</text>
</comment>
<evidence type="ECO:0008006" key="4">
    <source>
        <dbReference type="Google" id="ProtNLM"/>
    </source>
</evidence>
<evidence type="ECO:0000313" key="3">
    <source>
        <dbReference type="Proteomes" id="UP001597283"/>
    </source>
</evidence>
<gene>
    <name evidence="2" type="ORF">ACFSC3_10450</name>
</gene>
<feature type="region of interest" description="Disordered" evidence="1">
    <location>
        <begin position="210"/>
        <end position="230"/>
    </location>
</feature>
<dbReference type="EMBL" id="JBHUFC010000003">
    <property type="protein sequence ID" value="MFD1787995.1"/>
    <property type="molecule type" value="Genomic_DNA"/>
</dbReference>